<dbReference type="OrthoDB" id="5784054at2759"/>
<protein>
    <submittedName>
        <fullName evidence="1">Uncharacterized protein</fullName>
    </submittedName>
</protein>
<keyword evidence="2" id="KW-1185">Reference proteome</keyword>
<dbReference type="AlphaFoldDB" id="A0A0B2UUG3"/>
<organism evidence="1 2">
    <name type="scientific">Toxocara canis</name>
    <name type="common">Canine roundworm</name>
    <dbReference type="NCBI Taxonomy" id="6265"/>
    <lineage>
        <taxon>Eukaryota</taxon>
        <taxon>Metazoa</taxon>
        <taxon>Ecdysozoa</taxon>
        <taxon>Nematoda</taxon>
        <taxon>Chromadorea</taxon>
        <taxon>Rhabditida</taxon>
        <taxon>Spirurina</taxon>
        <taxon>Ascaridomorpha</taxon>
        <taxon>Ascaridoidea</taxon>
        <taxon>Toxocaridae</taxon>
        <taxon>Toxocara</taxon>
    </lineage>
</organism>
<dbReference type="EMBL" id="JPKZ01003225">
    <property type="protein sequence ID" value="KHN72707.1"/>
    <property type="molecule type" value="Genomic_DNA"/>
</dbReference>
<evidence type="ECO:0000313" key="1">
    <source>
        <dbReference type="EMBL" id="KHN72707.1"/>
    </source>
</evidence>
<gene>
    <name evidence="1" type="ORF">Tcan_07265</name>
</gene>
<dbReference type="Proteomes" id="UP000031036">
    <property type="component" value="Unassembled WGS sequence"/>
</dbReference>
<proteinExistence type="predicted"/>
<reference evidence="1 2" key="1">
    <citation type="submission" date="2014-11" db="EMBL/GenBank/DDBJ databases">
        <title>Genetic blueprint of the zoonotic pathogen Toxocara canis.</title>
        <authorList>
            <person name="Zhu X.-Q."/>
            <person name="Korhonen P.K."/>
            <person name="Cai H."/>
            <person name="Young N.D."/>
            <person name="Nejsum P."/>
            <person name="von Samson-Himmelstjerna G."/>
            <person name="Boag P.R."/>
            <person name="Tan P."/>
            <person name="Li Q."/>
            <person name="Min J."/>
            <person name="Yang Y."/>
            <person name="Wang X."/>
            <person name="Fang X."/>
            <person name="Hall R.S."/>
            <person name="Hofmann A."/>
            <person name="Sternberg P.W."/>
            <person name="Jex A.R."/>
            <person name="Gasser R.B."/>
        </authorList>
    </citation>
    <scope>NUCLEOTIDE SEQUENCE [LARGE SCALE GENOMIC DNA]</scope>
    <source>
        <strain evidence="1">PN_DK_2014</strain>
    </source>
</reference>
<dbReference type="OMA" id="RFEANEF"/>
<comment type="caution">
    <text evidence="1">The sequence shown here is derived from an EMBL/GenBank/DDBJ whole genome shotgun (WGS) entry which is preliminary data.</text>
</comment>
<name>A0A0B2UUG3_TOXCA</name>
<evidence type="ECO:0000313" key="2">
    <source>
        <dbReference type="Proteomes" id="UP000031036"/>
    </source>
</evidence>
<sequence>MLDGVEANPNAHLSEIVFLHHYSITIAKNDSLQHLHAICYTNFANRSIRWIIFFPGTSSVVVSSTDSYSKAPRAEFRISLQTMHTNGKPGLAADFEFHKLYEDFADTDFHSVVSQIFDSDDYVGATLRAIFQIRMKAKDFLNVEPWFVTTSTAPPSSLDKNDYRQQMFENATANRDFTIETLDGPIETVRYLLYLTVDEIRVLVNEDPSIRAVTANFRKQIVQEVLLISY</sequence>
<accession>A0A0B2UUG3</accession>